<feature type="chain" id="PRO_5046379426" evidence="1">
    <location>
        <begin position="24"/>
        <end position="110"/>
    </location>
</feature>
<feature type="signal peptide" evidence="1">
    <location>
        <begin position="1"/>
        <end position="23"/>
    </location>
</feature>
<comment type="caution">
    <text evidence="2">The sequence shown here is derived from an EMBL/GenBank/DDBJ whole genome shotgun (WGS) entry which is preliminary data.</text>
</comment>
<gene>
    <name evidence="2" type="ORF">WJ0W_004070</name>
</gene>
<keyword evidence="1" id="KW-0732">Signal</keyword>
<proteinExistence type="predicted"/>
<dbReference type="RefSeq" id="WP_213430622.1">
    <property type="nucleotide sequence ID" value="NZ_AP031286.1"/>
</dbReference>
<accession>A0ABN8U6V7</accession>
<organism evidence="2 3">
    <name type="scientific">Paenibacillus melissococcoides</name>
    <dbReference type="NCBI Taxonomy" id="2912268"/>
    <lineage>
        <taxon>Bacteria</taxon>
        <taxon>Bacillati</taxon>
        <taxon>Bacillota</taxon>
        <taxon>Bacilli</taxon>
        <taxon>Bacillales</taxon>
        <taxon>Paenibacillaceae</taxon>
        <taxon>Paenibacillus</taxon>
    </lineage>
</organism>
<evidence type="ECO:0000313" key="3">
    <source>
        <dbReference type="Proteomes" id="UP001154322"/>
    </source>
</evidence>
<reference evidence="2" key="1">
    <citation type="submission" date="2022-06" db="EMBL/GenBank/DDBJ databases">
        <authorList>
            <person name="Dietemann V."/>
            <person name="Ory F."/>
            <person name="Dainat B."/>
            <person name="Oberhansli S."/>
        </authorList>
    </citation>
    <scope>NUCLEOTIDE SEQUENCE</scope>
    <source>
        <strain evidence="2">Ena-SAMPLE-TAB-26-04-2022-14:26:32:270-5432</strain>
    </source>
</reference>
<keyword evidence="3" id="KW-1185">Reference proteome</keyword>
<dbReference type="EMBL" id="CALYLO010000005">
    <property type="protein sequence ID" value="CAH8246838.1"/>
    <property type="molecule type" value="Genomic_DNA"/>
</dbReference>
<name>A0ABN8U6V7_9BACL</name>
<dbReference type="Proteomes" id="UP001154322">
    <property type="component" value="Unassembled WGS sequence"/>
</dbReference>
<sequence length="110" mass="11662">MTKKIFALTLASVMLLSSQVAMAAPSAASNALNKAQQHSAMASSDIEVNVYLKVGEGRQLAGTGFWVGYNSTIIDLSSTGYLIALKPGSSTVVAYDPNGNRILYYVTITR</sequence>
<evidence type="ECO:0000256" key="1">
    <source>
        <dbReference type="SAM" id="SignalP"/>
    </source>
</evidence>
<protein>
    <submittedName>
        <fullName evidence="2">Uncharacterized protein</fullName>
    </submittedName>
</protein>
<evidence type="ECO:0000313" key="2">
    <source>
        <dbReference type="EMBL" id="CAH8246838.1"/>
    </source>
</evidence>